<dbReference type="Pfam" id="PF09836">
    <property type="entry name" value="DUF2063"/>
    <property type="match status" value="1"/>
</dbReference>
<keyword evidence="3" id="KW-1185">Reference proteome</keyword>
<keyword evidence="2" id="KW-0238">DNA-binding</keyword>
<accession>A0ABS8WE06</accession>
<dbReference type="InterPro" id="IPR044922">
    <property type="entry name" value="DUF2063_N_sf"/>
</dbReference>
<sequence length="255" mass="28196">MVKQITLKQLQIEFGAALRYQASDIEQYVSGGGFSAEQVIQLYRNNFVISCCAALQASFPVTHKLVGDEFFTSVTRQWVLAHPPQSGNIIDYGEGFASWLAALPQLASLPYVASIAQLEWLIEQTASAEIVSKVFPFADLAAIPATLYPLLTFHLAPQFTLCGAAEAIYPLYQMAQQDQFEAINLNMPSYVLLQKQPDFTVSLQPLGEADYQFLLGCTQGLTLANIAEQLGIDPSHYIQTYIAQGVLNRFSCQER</sequence>
<comment type="caution">
    <text evidence="2">The sequence shown here is derived from an EMBL/GenBank/DDBJ whole genome shotgun (WGS) entry which is preliminary data.</text>
</comment>
<evidence type="ECO:0000313" key="2">
    <source>
        <dbReference type="EMBL" id="MCE2597284.1"/>
    </source>
</evidence>
<dbReference type="InterPro" id="IPR018640">
    <property type="entry name" value="DUF2063"/>
</dbReference>
<proteinExistence type="predicted"/>
<evidence type="ECO:0000313" key="3">
    <source>
        <dbReference type="Proteomes" id="UP001201273"/>
    </source>
</evidence>
<evidence type="ECO:0000259" key="1">
    <source>
        <dbReference type="Pfam" id="PF09836"/>
    </source>
</evidence>
<protein>
    <submittedName>
        <fullName evidence="2">DNA-binding domain-containing protein</fullName>
    </submittedName>
</protein>
<reference evidence="2 3" key="1">
    <citation type="journal article" date="2022" name="Environ. Microbiol. Rep.">
        <title>Eco-phylogenetic analyses reveal divergent evolution of vitamin B12 metabolism in the marine bacterial family 'Psychromonadaceae'.</title>
        <authorList>
            <person name="Jin X."/>
            <person name="Yang Y."/>
            <person name="Cao H."/>
            <person name="Gao B."/>
            <person name="Zhao Z."/>
        </authorList>
    </citation>
    <scope>NUCLEOTIDE SEQUENCE [LARGE SCALE GENOMIC DNA]</scope>
    <source>
        <strain evidence="2 3">MKS20</strain>
    </source>
</reference>
<dbReference type="EMBL" id="JAIMJA010000038">
    <property type="protein sequence ID" value="MCE2597284.1"/>
    <property type="molecule type" value="Genomic_DNA"/>
</dbReference>
<name>A0ABS8WE06_9GAMM</name>
<gene>
    <name evidence="2" type="ORF">K6Y31_21145</name>
</gene>
<organism evidence="2 3">
    <name type="scientific">Motilimonas cestriensis</name>
    <dbReference type="NCBI Taxonomy" id="2742685"/>
    <lineage>
        <taxon>Bacteria</taxon>
        <taxon>Pseudomonadati</taxon>
        <taxon>Pseudomonadota</taxon>
        <taxon>Gammaproteobacteria</taxon>
        <taxon>Alteromonadales</taxon>
        <taxon>Alteromonadales genera incertae sedis</taxon>
        <taxon>Motilimonas</taxon>
    </lineage>
</organism>
<dbReference type="Gene3D" id="1.10.150.690">
    <property type="entry name" value="DUF2063"/>
    <property type="match status" value="1"/>
</dbReference>
<dbReference type="Proteomes" id="UP001201273">
    <property type="component" value="Unassembled WGS sequence"/>
</dbReference>
<feature type="domain" description="Putative DNA-binding" evidence="1">
    <location>
        <begin position="9"/>
        <end position="100"/>
    </location>
</feature>
<dbReference type="GO" id="GO:0003677">
    <property type="term" value="F:DNA binding"/>
    <property type="evidence" value="ECO:0007669"/>
    <property type="project" value="UniProtKB-KW"/>
</dbReference>
<dbReference type="RefSeq" id="WP_233055037.1">
    <property type="nucleotide sequence ID" value="NZ_JAIMJA010000038.1"/>
</dbReference>